<dbReference type="SUPFAM" id="SSF53756">
    <property type="entry name" value="UDP-Glycosyltransferase/glycogen phosphorylase"/>
    <property type="match status" value="1"/>
</dbReference>
<gene>
    <name evidence="6" type="ORF">RI129_011210</name>
</gene>
<dbReference type="InterPro" id="IPR002213">
    <property type="entry name" value="UDP_glucos_trans"/>
</dbReference>
<dbReference type="GO" id="GO:0016020">
    <property type="term" value="C:membrane"/>
    <property type="evidence" value="ECO:0007669"/>
    <property type="project" value="UniProtKB-SubCell"/>
</dbReference>
<comment type="subcellular location">
    <subcellularLocation>
        <location evidence="5">Membrane</location>
        <topology evidence="5">Single-pass membrane protein</topology>
    </subcellularLocation>
</comment>
<feature type="signal peptide" evidence="5">
    <location>
        <begin position="1"/>
        <end position="21"/>
    </location>
</feature>
<comment type="catalytic activity">
    <reaction evidence="5">
        <text>glucuronate acceptor + UDP-alpha-D-glucuronate = acceptor beta-D-glucuronoside + UDP + H(+)</text>
        <dbReference type="Rhea" id="RHEA:21032"/>
        <dbReference type="ChEBI" id="CHEBI:15378"/>
        <dbReference type="ChEBI" id="CHEBI:58052"/>
        <dbReference type="ChEBI" id="CHEBI:58223"/>
        <dbReference type="ChEBI" id="CHEBI:132367"/>
        <dbReference type="ChEBI" id="CHEBI:132368"/>
        <dbReference type="EC" id="2.4.1.17"/>
    </reaction>
</comment>
<dbReference type="GO" id="GO:0015020">
    <property type="term" value="F:glucuronosyltransferase activity"/>
    <property type="evidence" value="ECO:0007669"/>
    <property type="project" value="UniProtKB-EC"/>
</dbReference>
<evidence type="ECO:0000256" key="4">
    <source>
        <dbReference type="RuleBase" id="RU003718"/>
    </source>
</evidence>
<reference evidence="6 7" key="1">
    <citation type="journal article" date="2024" name="Insects">
        <title>An Improved Chromosome-Level Genome Assembly of the Firefly Pyrocoelia pectoralis.</title>
        <authorList>
            <person name="Fu X."/>
            <person name="Meyer-Rochow V.B."/>
            <person name="Ballantyne L."/>
            <person name="Zhu X."/>
        </authorList>
    </citation>
    <scope>NUCLEOTIDE SEQUENCE [LARGE SCALE GENOMIC DNA]</scope>
    <source>
        <strain evidence="6">XCY_ONT2</strain>
    </source>
</reference>
<evidence type="ECO:0000256" key="5">
    <source>
        <dbReference type="RuleBase" id="RU362059"/>
    </source>
</evidence>
<proteinExistence type="inferred from homology"/>
<dbReference type="Gene3D" id="3.40.50.2000">
    <property type="entry name" value="Glycogen Phosphorylase B"/>
    <property type="match status" value="2"/>
</dbReference>
<dbReference type="PANTHER" id="PTHR48043:SF159">
    <property type="entry name" value="EG:EG0003.4 PROTEIN-RELATED"/>
    <property type="match status" value="1"/>
</dbReference>
<dbReference type="InterPro" id="IPR050271">
    <property type="entry name" value="UDP-glycosyltransferase"/>
</dbReference>
<sequence length="509" mass="58902">MNLVNNVLMLLLLVYFSVYECARILTIIPTPSFSHQIATQPIWKELSLRGHQVTSLTTDPVNDPQLTNLTEIDIKFSNNIKKLMYSNHFQTYIDLYDILAISCDAQLERPLIQDLIKSENESFDLVITETTRPVYFAFAHKFNCPSIGITTLDTTPAIYSVLGNPTHPILYPDYWLSYSKDRSIFDRIFSVIHYVFIMIHDKFTLMPMYQGIMERHFGKDYPPLQQLIANMSVQLVNTDPIFRQIRPMTPGIIPIGGGLHRLPPEPLSNDLKRILDNANKGFIYFSLGSNVKSEFLHDERRNEILAAFAELPYTVIWKYGNNSIPNKPKNVLIYQWLPQISVLNHPNIKLFITHGGLQSVTEAIYAHVPMIGIPFFVDQFKNVQEMVDDGYGLHLGRENLEKGYMQRTILEAINNPKYRIKLKELTKLANDQPMTGLERAVWWIEYVLRHEGEIHLRSPTIDIPFYQHYFLDVIALLLVVFLGLLKVSLTILKLTLKFIFYSKRPKVFH</sequence>
<keyword evidence="5" id="KW-0472">Membrane</keyword>
<accession>A0AAN7VBL2</accession>
<feature type="transmembrane region" description="Helical" evidence="5">
    <location>
        <begin position="469"/>
        <end position="496"/>
    </location>
</feature>
<evidence type="ECO:0000256" key="2">
    <source>
        <dbReference type="ARBA" id="ARBA00022676"/>
    </source>
</evidence>
<keyword evidence="2 4" id="KW-0328">Glycosyltransferase</keyword>
<dbReference type="Proteomes" id="UP001329430">
    <property type="component" value="Chromosome 8"/>
</dbReference>
<feature type="chain" id="PRO_5042669691" description="UDP-glucuronosyltransferase" evidence="5">
    <location>
        <begin position="22"/>
        <end position="509"/>
    </location>
</feature>
<dbReference type="EMBL" id="JAVRBK010000008">
    <property type="protein sequence ID" value="KAK5640399.1"/>
    <property type="molecule type" value="Genomic_DNA"/>
</dbReference>
<name>A0AAN7VBL2_9COLE</name>
<comment type="caution">
    <text evidence="6">The sequence shown here is derived from an EMBL/GenBank/DDBJ whole genome shotgun (WGS) entry which is preliminary data.</text>
</comment>
<evidence type="ECO:0000256" key="3">
    <source>
        <dbReference type="ARBA" id="ARBA00022679"/>
    </source>
</evidence>
<dbReference type="CDD" id="cd03784">
    <property type="entry name" value="GT1_Gtf-like"/>
    <property type="match status" value="1"/>
</dbReference>
<dbReference type="AlphaFoldDB" id="A0AAN7VBL2"/>
<keyword evidence="7" id="KW-1185">Reference proteome</keyword>
<dbReference type="PROSITE" id="PS00375">
    <property type="entry name" value="UDPGT"/>
    <property type="match status" value="1"/>
</dbReference>
<keyword evidence="5" id="KW-0732">Signal</keyword>
<evidence type="ECO:0000313" key="6">
    <source>
        <dbReference type="EMBL" id="KAK5640399.1"/>
    </source>
</evidence>
<dbReference type="Pfam" id="PF00201">
    <property type="entry name" value="UDPGT"/>
    <property type="match status" value="1"/>
</dbReference>
<dbReference type="EC" id="2.4.1.17" evidence="5"/>
<keyword evidence="5" id="KW-0812">Transmembrane</keyword>
<dbReference type="InterPro" id="IPR035595">
    <property type="entry name" value="UDP_glycos_trans_CS"/>
</dbReference>
<dbReference type="FunFam" id="3.40.50.2000:FF:000050">
    <property type="entry name" value="UDP-glucuronosyltransferase"/>
    <property type="match status" value="1"/>
</dbReference>
<dbReference type="PANTHER" id="PTHR48043">
    <property type="entry name" value="EG:EG0003.4 PROTEIN-RELATED"/>
    <property type="match status" value="1"/>
</dbReference>
<organism evidence="6 7">
    <name type="scientific">Pyrocoelia pectoralis</name>
    <dbReference type="NCBI Taxonomy" id="417401"/>
    <lineage>
        <taxon>Eukaryota</taxon>
        <taxon>Metazoa</taxon>
        <taxon>Ecdysozoa</taxon>
        <taxon>Arthropoda</taxon>
        <taxon>Hexapoda</taxon>
        <taxon>Insecta</taxon>
        <taxon>Pterygota</taxon>
        <taxon>Neoptera</taxon>
        <taxon>Endopterygota</taxon>
        <taxon>Coleoptera</taxon>
        <taxon>Polyphaga</taxon>
        <taxon>Elateriformia</taxon>
        <taxon>Elateroidea</taxon>
        <taxon>Lampyridae</taxon>
        <taxon>Lampyrinae</taxon>
        <taxon>Pyrocoelia</taxon>
    </lineage>
</organism>
<evidence type="ECO:0000313" key="7">
    <source>
        <dbReference type="Proteomes" id="UP001329430"/>
    </source>
</evidence>
<keyword evidence="3 4" id="KW-0808">Transferase</keyword>
<keyword evidence="5" id="KW-1133">Transmembrane helix</keyword>
<comment type="similarity">
    <text evidence="1 4">Belongs to the UDP-glycosyltransferase family.</text>
</comment>
<protein>
    <recommendedName>
        <fullName evidence="5">UDP-glucuronosyltransferase</fullName>
        <ecNumber evidence="5">2.4.1.17</ecNumber>
    </recommendedName>
</protein>
<evidence type="ECO:0000256" key="1">
    <source>
        <dbReference type="ARBA" id="ARBA00009995"/>
    </source>
</evidence>